<feature type="domain" description="Glycosyl transferase family 1" evidence="2">
    <location>
        <begin position="185"/>
        <end position="352"/>
    </location>
</feature>
<dbReference type="SUPFAM" id="SSF53756">
    <property type="entry name" value="UDP-Glycosyltransferase/glycogen phosphorylase"/>
    <property type="match status" value="1"/>
</dbReference>
<comment type="caution">
    <text evidence="4">The sequence shown here is derived from an EMBL/GenBank/DDBJ whole genome shotgun (WGS) entry which is preliminary data.</text>
</comment>
<dbReference type="PANTHER" id="PTHR12526:SF618">
    <property type="entry name" value="GLYCOSYLTRANSFERASE, FAMILY 4"/>
    <property type="match status" value="1"/>
</dbReference>
<gene>
    <name evidence="4" type="ORF">A2893_04495</name>
</gene>
<evidence type="ECO:0000313" key="4">
    <source>
        <dbReference type="EMBL" id="OGM64885.1"/>
    </source>
</evidence>
<dbReference type="AlphaFoldDB" id="A0A1F8BNE6"/>
<evidence type="ECO:0000313" key="5">
    <source>
        <dbReference type="Proteomes" id="UP000176725"/>
    </source>
</evidence>
<reference evidence="4 5" key="1">
    <citation type="journal article" date="2016" name="Nat. Commun.">
        <title>Thousands of microbial genomes shed light on interconnected biogeochemical processes in an aquifer system.</title>
        <authorList>
            <person name="Anantharaman K."/>
            <person name="Brown C.T."/>
            <person name="Hug L.A."/>
            <person name="Sharon I."/>
            <person name="Castelle C.J."/>
            <person name="Probst A.J."/>
            <person name="Thomas B.C."/>
            <person name="Singh A."/>
            <person name="Wilkins M.J."/>
            <person name="Karaoz U."/>
            <person name="Brodie E.L."/>
            <person name="Williams K.H."/>
            <person name="Hubbard S.S."/>
            <person name="Banfield J.F."/>
        </authorList>
    </citation>
    <scope>NUCLEOTIDE SEQUENCE [LARGE SCALE GENOMIC DNA]</scope>
</reference>
<feature type="coiled-coil region" evidence="1">
    <location>
        <begin position="328"/>
        <end position="355"/>
    </location>
</feature>
<proteinExistence type="predicted"/>
<dbReference type="Pfam" id="PF13439">
    <property type="entry name" value="Glyco_transf_4"/>
    <property type="match status" value="1"/>
</dbReference>
<evidence type="ECO:0000256" key="1">
    <source>
        <dbReference type="SAM" id="Coils"/>
    </source>
</evidence>
<dbReference type="CDD" id="cd03801">
    <property type="entry name" value="GT4_PimA-like"/>
    <property type="match status" value="1"/>
</dbReference>
<evidence type="ECO:0000259" key="3">
    <source>
        <dbReference type="Pfam" id="PF13439"/>
    </source>
</evidence>
<dbReference type="EMBL" id="MGHH01000007">
    <property type="protein sequence ID" value="OGM64885.1"/>
    <property type="molecule type" value="Genomic_DNA"/>
</dbReference>
<name>A0A1F8BNE6_9BACT</name>
<dbReference type="Proteomes" id="UP000176725">
    <property type="component" value="Unassembled WGS sequence"/>
</dbReference>
<dbReference type="GO" id="GO:0016757">
    <property type="term" value="F:glycosyltransferase activity"/>
    <property type="evidence" value="ECO:0007669"/>
    <property type="project" value="InterPro"/>
</dbReference>
<feature type="domain" description="Glycosyltransferase subfamily 4-like N-terminal" evidence="3">
    <location>
        <begin position="17"/>
        <end position="181"/>
    </location>
</feature>
<dbReference type="InterPro" id="IPR001296">
    <property type="entry name" value="Glyco_trans_1"/>
</dbReference>
<organism evidence="4 5">
    <name type="scientific">Candidatus Woesebacteria bacterium RIFCSPLOWO2_01_FULL_39_25</name>
    <dbReference type="NCBI Taxonomy" id="1802521"/>
    <lineage>
        <taxon>Bacteria</taxon>
        <taxon>Candidatus Woeseibacteriota</taxon>
    </lineage>
</organism>
<dbReference type="Pfam" id="PF00534">
    <property type="entry name" value="Glycos_transf_1"/>
    <property type="match status" value="1"/>
</dbReference>
<protein>
    <recommendedName>
        <fullName evidence="6">Glycosyl transferase family 1 domain-containing protein</fullName>
    </recommendedName>
</protein>
<keyword evidence="1" id="KW-0175">Coiled coil</keyword>
<evidence type="ECO:0000259" key="2">
    <source>
        <dbReference type="Pfam" id="PF00534"/>
    </source>
</evidence>
<dbReference type="Gene3D" id="3.40.50.2000">
    <property type="entry name" value="Glycogen Phosphorylase B"/>
    <property type="match status" value="2"/>
</dbReference>
<dbReference type="InterPro" id="IPR028098">
    <property type="entry name" value="Glyco_trans_4-like_N"/>
</dbReference>
<dbReference type="PANTHER" id="PTHR12526">
    <property type="entry name" value="GLYCOSYLTRANSFERASE"/>
    <property type="match status" value="1"/>
</dbReference>
<evidence type="ECO:0008006" key="6">
    <source>
        <dbReference type="Google" id="ProtNLM"/>
    </source>
</evidence>
<sequence length="372" mass="42528">MNILILSWRGPGHPNAGGAEQVTLEHAKGWVKAGHEVTLFTSNYVGAKSEETDGGVKIKRSGDQFFGVKLRAALWYLVGKHPKFDLIVDEFHGIPFFTPLYTRARKLALIHEVAGEVWKYNPWPKPFNLIPAFSGTFFEHWIFRIFYRKIPFMTVSNSTRNDLVGWGVKKENITVIQNGIKLFLPKKLPPKESKSTAMYLGAISLDKGTFDAVRAFGEIERKDDTWQYWLVGFGTKEHVDKLKKLSTDLGISEKVKFWGYVTDRKKFELLALAHILINPSVHEGWSLVNIEANSVGTPVIGYNVHGLRDSVKPEKTGILVQKGNFHAIAEESLKLMREKERYERLQNNAKKWSKKFTWEKARRESLELIESL</sequence>
<dbReference type="STRING" id="1802521.A2893_04495"/>
<accession>A0A1F8BNE6</accession>